<evidence type="ECO:0000313" key="2">
    <source>
        <dbReference type="EMBL" id="KAH0808601.1"/>
    </source>
</evidence>
<feature type="region of interest" description="Disordered" evidence="1">
    <location>
        <begin position="190"/>
        <end position="221"/>
    </location>
</feature>
<accession>A0A8J6H633</accession>
<feature type="compositionally biased region" description="Polar residues" evidence="1">
    <location>
        <begin position="202"/>
        <end position="221"/>
    </location>
</feature>
<sequence>MRQCSRQFSQENLDTRFSESLLAASTAGGESATPTIILLPYGRMLVVDRAVFAQLQADHTGIDFMELSANLIRAQRYQTGSTPSILDSETTSKGLSPTSLGFSPPAYEDIFGDKNSDLPPSYSEVSLMFRTHRRMLAEAENIEMCNMDGGNGRGPDDNLSDTVVNNENNLNKELDDQIPRDDNSVHIAIGECDPDASRPNRVISTNDLSNTNDCSVKESSI</sequence>
<evidence type="ECO:0000313" key="3">
    <source>
        <dbReference type="Proteomes" id="UP000719412"/>
    </source>
</evidence>
<reference evidence="2" key="1">
    <citation type="journal article" date="2020" name="J Insects Food Feed">
        <title>The yellow mealworm (Tenebrio molitor) genome: a resource for the emerging insects as food and feed industry.</title>
        <authorList>
            <person name="Eriksson T."/>
            <person name="Andere A."/>
            <person name="Kelstrup H."/>
            <person name="Emery V."/>
            <person name="Picard C."/>
        </authorList>
    </citation>
    <scope>NUCLEOTIDE SEQUENCE</scope>
    <source>
        <strain evidence="2">Stoneville</strain>
        <tissue evidence="2">Whole head</tissue>
    </source>
</reference>
<organism evidence="2 3">
    <name type="scientific">Tenebrio molitor</name>
    <name type="common">Yellow mealworm beetle</name>
    <dbReference type="NCBI Taxonomy" id="7067"/>
    <lineage>
        <taxon>Eukaryota</taxon>
        <taxon>Metazoa</taxon>
        <taxon>Ecdysozoa</taxon>
        <taxon>Arthropoda</taxon>
        <taxon>Hexapoda</taxon>
        <taxon>Insecta</taxon>
        <taxon>Pterygota</taxon>
        <taxon>Neoptera</taxon>
        <taxon>Endopterygota</taxon>
        <taxon>Coleoptera</taxon>
        <taxon>Polyphaga</taxon>
        <taxon>Cucujiformia</taxon>
        <taxon>Tenebrionidae</taxon>
        <taxon>Tenebrio</taxon>
    </lineage>
</organism>
<reference evidence="2" key="2">
    <citation type="submission" date="2021-08" db="EMBL/GenBank/DDBJ databases">
        <authorList>
            <person name="Eriksson T."/>
        </authorList>
    </citation>
    <scope>NUCLEOTIDE SEQUENCE</scope>
    <source>
        <strain evidence="2">Stoneville</strain>
        <tissue evidence="2">Whole head</tissue>
    </source>
</reference>
<dbReference type="Proteomes" id="UP000719412">
    <property type="component" value="Unassembled WGS sequence"/>
</dbReference>
<dbReference type="EMBL" id="JABDTM020028649">
    <property type="protein sequence ID" value="KAH0808601.1"/>
    <property type="molecule type" value="Genomic_DNA"/>
</dbReference>
<proteinExistence type="predicted"/>
<evidence type="ECO:0000256" key="1">
    <source>
        <dbReference type="SAM" id="MobiDB-lite"/>
    </source>
</evidence>
<protein>
    <submittedName>
        <fullName evidence="2">Uncharacterized protein</fullName>
    </submittedName>
</protein>
<gene>
    <name evidence="2" type="ORF">GEV33_014193</name>
</gene>
<comment type="caution">
    <text evidence="2">The sequence shown here is derived from an EMBL/GenBank/DDBJ whole genome shotgun (WGS) entry which is preliminary data.</text>
</comment>
<dbReference type="AlphaFoldDB" id="A0A8J6H633"/>
<keyword evidence="3" id="KW-1185">Reference proteome</keyword>
<name>A0A8J6H633_TENMO</name>